<dbReference type="GO" id="GO:0003677">
    <property type="term" value="F:DNA binding"/>
    <property type="evidence" value="ECO:0007669"/>
    <property type="project" value="UniProtKB-KW"/>
</dbReference>
<dbReference type="SUPFAM" id="SSF46689">
    <property type="entry name" value="Homeodomain-like"/>
    <property type="match status" value="1"/>
</dbReference>
<dbReference type="Proteomes" id="UP000295325">
    <property type="component" value="Unassembled WGS sequence"/>
</dbReference>
<comment type="caution">
    <text evidence="6">The sequence shown here is derived from an EMBL/GenBank/DDBJ whole genome shotgun (WGS) entry which is preliminary data.</text>
</comment>
<dbReference type="PROSITE" id="PS51464">
    <property type="entry name" value="SIS"/>
    <property type="match status" value="1"/>
</dbReference>
<feature type="domain" description="SIS" evidence="5">
    <location>
        <begin position="123"/>
        <end position="263"/>
    </location>
</feature>
<name>A0A4R7KAT3_9CLOT</name>
<sequence>MSCLLAIKNNFEQYTSSEKKIAEYIIENPSEIYKLSTSELAELTKTSTASVVRFAKKLGYEGFQELKIELARENAINSDIKEDYGYIDTHDSVKDIILKIGRKNMNIIEETVKLLDEKQVGEAIKAILNARKVYLFGVGVSGLIAMDLQHKLLRINKNVQTHMDSHMQMSLAALTTSEDLAIAISYSGRTREVYNCLSEAKKNGAKCISITKYGSNPISEISDIRLQVSGIEKDIRVGAISSRIAQLTLIDILFVGVAKENFDVVEKYLKATRRMVSDLKIKK</sequence>
<accession>A0A4R7KAT3</accession>
<dbReference type="GO" id="GO:0097367">
    <property type="term" value="F:carbohydrate derivative binding"/>
    <property type="evidence" value="ECO:0007669"/>
    <property type="project" value="InterPro"/>
</dbReference>
<dbReference type="OrthoDB" id="3684496at2"/>
<dbReference type="PANTHER" id="PTHR30514:SF1">
    <property type="entry name" value="HTH-TYPE TRANSCRIPTIONAL REGULATOR HEXR-RELATED"/>
    <property type="match status" value="1"/>
</dbReference>
<dbReference type="Gene3D" id="1.10.10.10">
    <property type="entry name" value="Winged helix-like DNA-binding domain superfamily/Winged helix DNA-binding domain"/>
    <property type="match status" value="1"/>
</dbReference>
<dbReference type="EMBL" id="SOAZ01000023">
    <property type="protein sequence ID" value="TDT50946.1"/>
    <property type="molecule type" value="Genomic_DNA"/>
</dbReference>
<dbReference type="AlphaFoldDB" id="A0A4R7KAT3"/>
<dbReference type="PROSITE" id="PS51071">
    <property type="entry name" value="HTH_RPIR"/>
    <property type="match status" value="1"/>
</dbReference>
<gene>
    <name evidence="6" type="ORF">EDD71_12342</name>
</gene>
<dbReference type="InterPro" id="IPR036388">
    <property type="entry name" value="WH-like_DNA-bd_sf"/>
</dbReference>
<evidence type="ECO:0000256" key="3">
    <source>
        <dbReference type="ARBA" id="ARBA00023163"/>
    </source>
</evidence>
<reference evidence="6 7" key="1">
    <citation type="submission" date="2019-03" db="EMBL/GenBank/DDBJ databases">
        <title>Genomic Encyclopedia of Type Strains, Phase IV (KMG-IV): sequencing the most valuable type-strain genomes for metagenomic binning, comparative biology and taxonomic classification.</title>
        <authorList>
            <person name="Goeker M."/>
        </authorList>
    </citation>
    <scope>NUCLEOTIDE SEQUENCE [LARGE SCALE GENOMIC DNA]</scope>
    <source>
        <strain evidence="6 7">DSM 24455</strain>
    </source>
</reference>
<evidence type="ECO:0000256" key="2">
    <source>
        <dbReference type="ARBA" id="ARBA00023125"/>
    </source>
</evidence>
<organism evidence="6 7">
    <name type="scientific">Fonticella tunisiensis</name>
    <dbReference type="NCBI Taxonomy" id="1096341"/>
    <lineage>
        <taxon>Bacteria</taxon>
        <taxon>Bacillati</taxon>
        <taxon>Bacillota</taxon>
        <taxon>Clostridia</taxon>
        <taxon>Eubacteriales</taxon>
        <taxon>Clostridiaceae</taxon>
        <taxon>Fonticella</taxon>
    </lineage>
</organism>
<keyword evidence="2" id="KW-0238">DNA-binding</keyword>
<dbReference type="Pfam" id="PF01418">
    <property type="entry name" value="HTH_6"/>
    <property type="match status" value="1"/>
</dbReference>
<feature type="domain" description="HTH rpiR-type" evidence="4">
    <location>
        <begin position="1"/>
        <end position="77"/>
    </location>
</feature>
<dbReference type="Gene3D" id="3.40.50.10490">
    <property type="entry name" value="Glucose-6-phosphate isomerase like protein, domain 1"/>
    <property type="match status" value="1"/>
</dbReference>
<evidence type="ECO:0000259" key="5">
    <source>
        <dbReference type="PROSITE" id="PS51464"/>
    </source>
</evidence>
<dbReference type="PANTHER" id="PTHR30514">
    <property type="entry name" value="GLUCOKINASE"/>
    <property type="match status" value="1"/>
</dbReference>
<keyword evidence="7" id="KW-1185">Reference proteome</keyword>
<dbReference type="InterPro" id="IPR000281">
    <property type="entry name" value="HTH_RpiR"/>
</dbReference>
<evidence type="ECO:0000313" key="6">
    <source>
        <dbReference type="EMBL" id="TDT50946.1"/>
    </source>
</evidence>
<dbReference type="Pfam" id="PF01380">
    <property type="entry name" value="SIS"/>
    <property type="match status" value="1"/>
</dbReference>
<protein>
    <submittedName>
        <fullName evidence="6">RpiR family transcriptional regulator</fullName>
    </submittedName>
</protein>
<dbReference type="GO" id="GO:1901135">
    <property type="term" value="P:carbohydrate derivative metabolic process"/>
    <property type="evidence" value="ECO:0007669"/>
    <property type="project" value="InterPro"/>
</dbReference>
<dbReference type="InterPro" id="IPR046348">
    <property type="entry name" value="SIS_dom_sf"/>
</dbReference>
<evidence type="ECO:0000313" key="7">
    <source>
        <dbReference type="Proteomes" id="UP000295325"/>
    </source>
</evidence>
<dbReference type="InterPro" id="IPR047640">
    <property type="entry name" value="RpiR-like"/>
</dbReference>
<dbReference type="RefSeq" id="WP_133628935.1">
    <property type="nucleotide sequence ID" value="NZ_SOAZ01000023.1"/>
</dbReference>
<dbReference type="SUPFAM" id="SSF53697">
    <property type="entry name" value="SIS domain"/>
    <property type="match status" value="1"/>
</dbReference>
<dbReference type="GO" id="GO:0003700">
    <property type="term" value="F:DNA-binding transcription factor activity"/>
    <property type="evidence" value="ECO:0007669"/>
    <property type="project" value="InterPro"/>
</dbReference>
<keyword evidence="1" id="KW-0805">Transcription regulation</keyword>
<keyword evidence="3" id="KW-0804">Transcription</keyword>
<evidence type="ECO:0000256" key="1">
    <source>
        <dbReference type="ARBA" id="ARBA00023015"/>
    </source>
</evidence>
<dbReference type="InterPro" id="IPR001347">
    <property type="entry name" value="SIS_dom"/>
</dbReference>
<dbReference type="InterPro" id="IPR009057">
    <property type="entry name" value="Homeodomain-like_sf"/>
</dbReference>
<proteinExistence type="predicted"/>
<dbReference type="CDD" id="cd05013">
    <property type="entry name" value="SIS_RpiR"/>
    <property type="match status" value="1"/>
</dbReference>
<evidence type="ECO:0000259" key="4">
    <source>
        <dbReference type="PROSITE" id="PS51071"/>
    </source>
</evidence>
<dbReference type="InterPro" id="IPR035472">
    <property type="entry name" value="RpiR-like_SIS"/>
</dbReference>